<organism evidence="9 10">
    <name type="scientific">Dicentrarchus labrax</name>
    <name type="common">European seabass</name>
    <name type="synonym">Morone labrax</name>
    <dbReference type="NCBI Taxonomy" id="13489"/>
    <lineage>
        <taxon>Eukaryota</taxon>
        <taxon>Metazoa</taxon>
        <taxon>Chordata</taxon>
        <taxon>Craniata</taxon>
        <taxon>Vertebrata</taxon>
        <taxon>Euteleostomi</taxon>
        <taxon>Actinopterygii</taxon>
        <taxon>Neopterygii</taxon>
        <taxon>Teleostei</taxon>
        <taxon>Neoteleostei</taxon>
        <taxon>Acanthomorphata</taxon>
        <taxon>Eupercaria</taxon>
        <taxon>Moronidae</taxon>
        <taxon>Dicentrarchus</taxon>
    </lineage>
</organism>
<keyword evidence="3" id="KW-0963">Cytoplasm</keyword>
<feature type="coiled-coil region" evidence="5">
    <location>
        <begin position="326"/>
        <end position="394"/>
    </location>
</feature>
<dbReference type="Pfam" id="PF25771">
    <property type="entry name" value="CC_CEP152-bind"/>
    <property type="match status" value="1"/>
</dbReference>
<evidence type="ECO:0000256" key="3">
    <source>
        <dbReference type="ARBA" id="ARBA00022490"/>
    </source>
</evidence>
<keyword evidence="10" id="KW-1185">Reference proteome</keyword>
<dbReference type="Proteomes" id="UP000694389">
    <property type="component" value="Unassembled WGS sequence"/>
</dbReference>
<evidence type="ECO:0000259" key="7">
    <source>
        <dbReference type="Pfam" id="PF17045"/>
    </source>
</evidence>
<dbReference type="GO" id="GO:0098535">
    <property type="term" value="P:de novo centriole assembly involved in multi-ciliated epithelial cell differentiation"/>
    <property type="evidence" value="ECO:0007669"/>
    <property type="project" value="TreeGrafter"/>
</dbReference>
<feature type="coiled-coil region" evidence="5">
    <location>
        <begin position="159"/>
        <end position="186"/>
    </location>
</feature>
<sequence length="788" mass="89374">MAASLGSLQNPDLSSVLSSCEPELQELMRQIDIMINHQKREWEAEMQAMELRLKSGEEELLTSRNLIERRDLEIGLLHKQLEEVQPGRQELVTKYEQQLHKVREELDKLKRSYHKLQRKQLKEIPGGVNTKDIDRSEVTRLNGKIEEYHQRSVEWGQQRSQYQKQLTALEAQNKSLTDELTHMKTQWELLQKEKEHRECCLKVQHLCTQLEKAQGSLHSQELELERLRPLEMWLGQYQREQQVLTEERQELHATLNSQDTFVRRASLERQRLRNEAARLNQVLEAKDQVIRSLEECLVAQGCAGVETLRQDLEKTAAKLHCAQACEVHLKTELACLKERLERVSRQRADQSKMEELRSIKAEYNSSVVEVKKLREELQRAKQTHSGEVEGMRKEVSKLTTELHQRDVTISTLSGSSSSVKQQLCSEVERAQQKAAELKMTQAQLETLQTENQQLKGLLQKLESQSPKRGDSSLASLRESYVSSLSSLEQENRQLRQALAMMHGRPEISNWTCQDKYEQALLSHAMTDQPQPAPDSSEDNRHQKRQEDVQAMKAEQQENATRSEGEIKRLFKQLHNLSHSSGEHSSSQAQDSRSHSSASSCSSSSSTRLTRRNSVPNLSSNESPPEGQSSSSEDSLTLVSRKKIPSASPMESLSVSPADGMVSRFLEEESLRSTELLQRLDIHIEGMRENSTKTVSKYLPSGSGPESAQTAVQTGTFQSFQPQRTIGPQLFIRAARSSAPLSLLLAVGAHTLTLHGGKQSDKLGKLELNCAHNTVEITGNCFLGDETII</sequence>
<feature type="domain" description="CEP63/Deup1 N-terminal" evidence="7">
    <location>
        <begin position="17"/>
        <end position="287"/>
    </location>
</feature>
<evidence type="ECO:0000313" key="10">
    <source>
        <dbReference type="Proteomes" id="UP000694389"/>
    </source>
</evidence>
<dbReference type="GO" id="GO:0007099">
    <property type="term" value="P:centriole replication"/>
    <property type="evidence" value="ECO:0007669"/>
    <property type="project" value="TreeGrafter"/>
</dbReference>
<dbReference type="PANTHER" id="PTHR18875">
    <property type="entry name" value="SARCOMA ANTIGEN NY-SAR-24/CYTOSKELETAL PROTEIN SOJO"/>
    <property type="match status" value="1"/>
</dbReference>
<protein>
    <submittedName>
        <fullName evidence="9">Centrosomal protein 63</fullName>
    </submittedName>
</protein>
<feature type="region of interest" description="Disordered" evidence="6">
    <location>
        <begin position="525"/>
        <end position="563"/>
    </location>
</feature>
<evidence type="ECO:0000256" key="1">
    <source>
        <dbReference type="ARBA" id="ARBA00004496"/>
    </source>
</evidence>
<feature type="compositionally biased region" description="Low complexity" evidence="6">
    <location>
        <begin position="577"/>
        <end position="605"/>
    </location>
</feature>
<feature type="coiled-coil region" evidence="5">
    <location>
        <begin position="420"/>
        <end position="504"/>
    </location>
</feature>
<feature type="region of interest" description="Disordered" evidence="6">
    <location>
        <begin position="577"/>
        <end position="654"/>
    </location>
</feature>
<evidence type="ECO:0000259" key="8">
    <source>
        <dbReference type="Pfam" id="PF25771"/>
    </source>
</evidence>
<dbReference type="Ensembl" id="ENSDLAT00005078835.1">
    <property type="protein sequence ID" value="ENSDLAP00005071574.1"/>
    <property type="gene ID" value="ENSDLAG00005021100.2"/>
</dbReference>
<reference evidence="9" key="2">
    <citation type="submission" date="2025-09" db="UniProtKB">
        <authorList>
            <consortium name="Ensembl"/>
        </authorList>
    </citation>
    <scope>IDENTIFICATION</scope>
</reference>
<dbReference type="InterPro" id="IPR057656">
    <property type="entry name" value="CEP63/Deup1_CC"/>
</dbReference>
<feature type="coiled-coil region" evidence="5">
    <location>
        <begin position="92"/>
        <end position="119"/>
    </location>
</feature>
<keyword evidence="4 5" id="KW-0175">Coiled coil</keyword>
<reference evidence="9" key="1">
    <citation type="submission" date="2025-08" db="UniProtKB">
        <authorList>
            <consortium name="Ensembl"/>
        </authorList>
    </citation>
    <scope>IDENTIFICATION</scope>
</reference>
<dbReference type="PANTHER" id="PTHR18875:SF3">
    <property type="entry name" value="CENTROSOMAL PROTEIN OF 63 KDA"/>
    <property type="match status" value="1"/>
</dbReference>
<evidence type="ECO:0000256" key="6">
    <source>
        <dbReference type="SAM" id="MobiDB-lite"/>
    </source>
</evidence>
<dbReference type="AlphaFoldDB" id="A0A8P4GDM6"/>
<comment type="subcellular location">
    <subcellularLocation>
        <location evidence="1">Cytoplasm</location>
    </subcellularLocation>
</comment>
<feature type="compositionally biased region" description="Basic and acidic residues" evidence="6">
    <location>
        <begin position="537"/>
        <end position="549"/>
    </location>
</feature>
<dbReference type="InterPro" id="IPR031470">
    <property type="entry name" value="CEP63/Deup1_N"/>
</dbReference>
<feature type="compositionally biased region" description="Low complexity" evidence="6">
    <location>
        <begin position="618"/>
        <end position="634"/>
    </location>
</feature>
<feature type="coiled-coil region" evidence="5">
    <location>
        <begin position="234"/>
        <end position="289"/>
    </location>
</feature>
<comment type="similarity">
    <text evidence="2">Belongs to the CEP63 family.</text>
</comment>
<evidence type="ECO:0000313" key="9">
    <source>
        <dbReference type="Ensembl" id="ENSDLAP00005071574.1"/>
    </source>
</evidence>
<evidence type="ECO:0000256" key="5">
    <source>
        <dbReference type="SAM" id="Coils"/>
    </source>
</evidence>
<dbReference type="GO" id="GO:0005737">
    <property type="term" value="C:cytoplasm"/>
    <property type="evidence" value="ECO:0007669"/>
    <property type="project" value="UniProtKB-SubCell"/>
</dbReference>
<evidence type="ECO:0000256" key="2">
    <source>
        <dbReference type="ARBA" id="ARBA00007181"/>
    </source>
</evidence>
<evidence type="ECO:0000256" key="4">
    <source>
        <dbReference type="ARBA" id="ARBA00023054"/>
    </source>
</evidence>
<dbReference type="GeneTree" id="ENSGT00940000153190"/>
<name>A0A8P4GDM6_DICLA</name>
<feature type="domain" description="CEP63/Deup1 CEP152 binding coiled coil" evidence="8">
    <location>
        <begin position="662"/>
        <end position="697"/>
    </location>
</feature>
<proteinExistence type="inferred from homology"/>
<dbReference type="Pfam" id="PF17045">
    <property type="entry name" value="CEP63"/>
    <property type="match status" value="1"/>
</dbReference>
<accession>A0A8P4GDM6</accession>
<dbReference type="GO" id="GO:0005814">
    <property type="term" value="C:centriole"/>
    <property type="evidence" value="ECO:0007669"/>
    <property type="project" value="TreeGrafter"/>
</dbReference>